<evidence type="ECO:0000256" key="2">
    <source>
        <dbReference type="SAM" id="Phobius"/>
    </source>
</evidence>
<keyword evidence="2" id="KW-0472">Membrane</keyword>
<feature type="compositionally biased region" description="Low complexity" evidence="1">
    <location>
        <begin position="251"/>
        <end position="263"/>
    </location>
</feature>
<dbReference type="Proteomes" id="UP000646749">
    <property type="component" value="Unassembled WGS sequence"/>
</dbReference>
<dbReference type="EMBL" id="BONW01000005">
    <property type="protein sequence ID" value="GIG86895.1"/>
    <property type="molecule type" value="Genomic_DNA"/>
</dbReference>
<accession>A0ABQ4DWQ6</accession>
<keyword evidence="4" id="KW-1185">Reference proteome</keyword>
<evidence type="ECO:0008006" key="5">
    <source>
        <dbReference type="Google" id="ProtNLM"/>
    </source>
</evidence>
<reference evidence="3 4" key="1">
    <citation type="submission" date="2021-01" db="EMBL/GenBank/DDBJ databases">
        <title>Whole genome shotgun sequence of Plantactinospora endophytica NBRC 110450.</title>
        <authorList>
            <person name="Komaki H."/>
            <person name="Tamura T."/>
        </authorList>
    </citation>
    <scope>NUCLEOTIDE SEQUENCE [LARGE SCALE GENOMIC DNA]</scope>
    <source>
        <strain evidence="3 4">NBRC 110450</strain>
    </source>
</reference>
<feature type="region of interest" description="Disordered" evidence="1">
    <location>
        <begin position="84"/>
        <end position="103"/>
    </location>
</feature>
<feature type="region of interest" description="Disordered" evidence="1">
    <location>
        <begin position="114"/>
        <end position="143"/>
    </location>
</feature>
<organism evidence="3 4">
    <name type="scientific">Plantactinospora endophytica</name>
    <dbReference type="NCBI Taxonomy" id="673535"/>
    <lineage>
        <taxon>Bacteria</taxon>
        <taxon>Bacillati</taxon>
        <taxon>Actinomycetota</taxon>
        <taxon>Actinomycetes</taxon>
        <taxon>Micromonosporales</taxon>
        <taxon>Micromonosporaceae</taxon>
        <taxon>Plantactinospora</taxon>
    </lineage>
</organism>
<dbReference type="RefSeq" id="WP_203865454.1">
    <property type="nucleotide sequence ID" value="NZ_BONW01000005.1"/>
</dbReference>
<keyword evidence="2" id="KW-1133">Transmembrane helix</keyword>
<comment type="caution">
    <text evidence="3">The sequence shown here is derived from an EMBL/GenBank/DDBJ whole genome shotgun (WGS) entry which is preliminary data.</text>
</comment>
<name>A0ABQ4DWQ6_9ACTN</name>
<sequence>MNELLGDDDEHLIAVLRMLDDEPDGPGRIDLAGAISEARRRRRIRRTARVGGTALLAVAAVAAVPLTLPVLRPGPAVDGVVATGGPAPTGAPTATGTATPPGDPAGTPVPIVTGTTGTVTPPTRCTVSRLPVPDGHPKSLVTGADPSGRWILGRSYPTGSQGGYPVLVWEDGKPRRVDLPGGDQTLRDVNSTGLAVGFSYVDDGPRPYLYRDGKVSSLPGVPVGQALAVNQAGQIVGYRDSGRDQPVIWSDAAGPPADLPLPDDGSRGEAVDIDEDGTVLGVLIDRSGQHEYGYLWRPDGTAQKLPTPQVAGQPAESFRPQSIRNGWVAGVATRAETGSDPSAGHKEVHAAVRLHLPTGRFVEVPGRAFWPQVGNAQGWLGGFAGDRNALATDAGQLLLPELHERKAAGGNTVWTLSDDGRIAAGQSEDAAGEPQAVLWRCR</sequence>
<evidence type="ECO:0000256" key="1">
    <source>
        <dbReference type="SAM" id="MobiDB-lite"/>
    </source>
</evidence>
<protein>
    <recommendedName>
        <fullName evidence="5">HAF repeat-containing protein</fullName>
    </recommendedName>
</protein>
<evidence type="ECO:0000313" key="3">
    <source>
        <dbReference type="EMBL" id="GIG86895.1"/>
    </source>
</evidence>
<feature type="region of interest" description="Disordered" evidence="1">
    <location>
        <begin position="246"/>
        <end position="271"/>
    </location>
</feature>
<feature type="transmembrane region" description="Helical" evidence="2">
    <location>
        <begin position="48"/>
        <end position="68"/>
    </location>
</feature>
<proteinExistence type="predicted"/>
<gene>
    <name evidence="3" type="ORF">Pen02_18310</name>
</gene>
<feature type="compositionally biased region" description="Low complexity" evidence="1">
    <location>
        <begin position="114"/>
        <end position="123"/>
    </location>
</feature>
<keyword evidence="2" id="KW-0812">Transmembrane</keyword>
<evidence type="ECO:0000313" key="4">
    <source>
        <dbReference type="Proteomes" id="UP000646749"/>
    </source>
</evidence>